<keyword evidence="3" id="KW-1185">Reference proteome</keyword>
<evidence type="ECO:0000313" key="3">
    <source>
        <dbReference type="Proteomes" id="UP000663832"/>
    </source>
</evidence>
<reference evidence="2" key="1">
    <citation type="submission" date="2021-02" db="EMBL/GenBank/DDBJ databases">
        <authorList>
            <person name="Nowell W R."/>
        </authorList>
    </citation>
    <scope>NUCLEOTIDE SEQUENCE</scope>
</reference>
<dbReference type="AlphaFoldDB" id="A0A816DC04"/>
<gene>
    <name evidence="1" type="ORF">BJG266_LOCUS40881</name>
    <name evidence="2" type="ORF">QVE165_LOCUS57759</name>
</gene>
<dbReference type="Proteomes" id="UP000663877">
    <property type="component" value="Unassembled WGS sequence"/>
</dbReference>
<dbReference type="EMBL" id="CAJNOM010002446">
    <property type="protein sequence ID" value="CAF1632729.1"/>
    <property type="molecule type" value="Genomic_DNA"/>
</dbReference>
<sequence length="114" mass="12337">MSQSSNSTINTTMNIFSDVLAITADNKGISTETERGKKRAASSLPEGQVKQIMTDHPGCGGRFPNSTSTSVDQLKFVSAAEMAAKACTNVQMIPEISDEELLEMAIKFEKEHPQ</sequence>
<organism evidence="2 3">
    <name type="scientific">Adineta steineri</name>
    <dbReference type="NCBI Taxonomy" id="433720"/>
    <lineage>
        <taxon>Eukaryota</taxon>
        <taxon>Metazoa</taxon>
        <taxon>Spiralia</taxon>
        <taxon>Gnathifera</taxon>
        <taxon>Rotifera</taxon>
        <taxon>Eurotatoria</taxon>
        <taxon>Bdelloidea</taxon>
        <taxon>Adinetida</taxon>
        <taxon>Adinetidae</taxon>
        <taxon>Adineta</taxon>
    </lineage>
</organism>
<evidence type="ECO:0000313" key="2">
    <source>
        <dbReference type="EMBL" id="CAF1632729.1"/>
    </source>
</evidence>
<dbReference type="Proteomes" id="UP000663832">
    <property type="component" value="Unassembled WGS sequence"/>
</dbReference>
<name>A0A816DC04_9BILA</name>
<comment type="caution">
    <text evidence="2">The sequence shown here is derived from an EMBL/GenBank/DDBJ whole genome shotgun (WGS) entry which is preliminary data.</text>
</comment>
<accession>A0A816DC04</accession>
<evidence type="ECO:0000313" key="1">
    <source>
        <dbReference type="EMBL" id="CAF1459111.1"/>
    </source>
</evidence>
<protein>
    <submittedName>
        <fullName evidence="2">Uncharacterized protein</fullName>
    </submittedName>
</protein>
<proteinExistence type="predicted"/>
<dbReference type="EMBL" id="CAJNOI010002123">
    <property type="protein sequence ID" value="CAF1459111.1"/>
    <property type="molecule type" value="Genomic_DNA"/>
</dbReference>
<dbReference type="OrthoDB" id="10045219at2759"/>